<evidence type="ECO:0000313" key="4">
    <source>
        <dbReference type="EMBL" id="GGP26707.1"/>
    </source>
</evidence>
<dbReference type="RefSeq" id="WP_188694215.1">
    <property type="nucleotide sequence ID" value="NZ_BMLY01000004.1"/>
</dbReference>
<evidence type="ECO:0000256" key="1">
    <source>
        <dbReference type="ARBA" id="ARBA00022679"/>
    </source>
</evidence>
<organism evidence="4 5">
    <name type="scientific">Silvimonas amylolytica</name>
    <dbReference type="NCBI Taxonomy" id="449663"/>
    <lineage>
        <taxon>Bacteria</taxon>
        <taxon>Pseudomonadati</taxon>
        <taxon>Pseudomonadota</taxon>
        <taxon>Betaproteobacteria</taxon>
        <taxon>Neisseriales</taxon>
        <taxon>Chitinibacteraceae</taxon>
        <taxon>Silvimonas</taxon>
    </lineage>
</organism>
<dbReference type="PANTHER" id="PTHR43420:SF12">
    <property type="entry name" value="N-ACETYLTRANSFERASE DOMAIN-CONTAINING PROTEIN"/>
    <property type="match status" value="1"/>
</dbReference>
<dbReference type="PANTHER" id="PTHR43420">
    <property type="entry name" value="ACETYLTRANSFERASE"/>
    <property type="match status" value="1"/>
</dbReference>
<dbReference type="EMBL" id="BMLY01000004">
    <property type="protein sequence ID" value="GGP26707.1"/>
    <property type="molecule type" value="Genomic_DNA"/>
</dbReference>
<dbReference type="PROSITE" id="PS51186">
    <property type="entry name" value="GNAT"/>
    <property type="match status" value="1"/>
</dbReference>
<dbReference type="Pfam" id="PF24553">
    <property type="entry name" value="Rv0428c_C"/>
    <property type="match status" value="1"/>
</dbReference>
<accession>A0ABQ2PNW0</accession>
<evidence type="ECO:0000313" key="5">
    <source>
        <dbReference type="Proteomes" id="UP000621859"/>
    </source>
</evidence>
<dbReference type="SUPFAM" id="SSF55729">
    <property type="entry name" value="Acyl-CoA N-acyltransferases (Nat)"/>
    <property type="match status" value="1"/>
</dbReference>
<dbReference type="InterPro" id="IPR016181">
    <property type="entry name" value="Acyl_CoA_acyltransferase"/>
</dbReference>
<proteinExistence type="predicted"/>
<dbReference type="InterPro" id="IPR050680">
    <property type="entry name" value="YpeA/RimI_acetyltransf"/>
</dbReference>
<comment type="caution">
    <text evidence="4">The sequence shown here is derived from an EMBL/GenBank/DDBJ whole genome shotgun (WGS) entry which is preliminary data.</text>
</comment>
<keyword evidence="2" id="KW-0012">Acyltransferase</keyword>
<dbReference type="Gene3D" id="3.40.630.30">
    <property type="match status" value="1"/>
</dbReference>
<protein>
    <submittedName>
        <fullName evidence="4">N-acetyltransferase GCN5</fullName>
    </submittedName>
</protein>
<dbReference type="Proteomes" id="UP000621859">
    <property type="component" value="Unassembled WGS sequence"/>
</dbReference>
<gene>
    <name evidence="4" type="ORF">GCM10010971_25260</name>
</gene>
<reference evidence="5" key="1">
    <citation type="journal article" date="2019" name="Int. J. Syst. Evol. Microbiol.">
        <title>The Global Catalogue of Microorganisms (GCM) 10K type strain sequencing project: providing services to taxonomists for standard genome sequencing and annotation.</title>
        <authorList>
            <consortium name="The Broad Institute Genomics Platform"/>
            <consortium name="The Broad Institute Genome Sequencing Center for Infectious Disease"/>
            <person name="Wu L."/>
            <person name="Ma J."/>
        </authorList>
    </citation>
    <scope>NUCLEOTIDE SEQUENCE [LARGE SCALE GENOMIC DNA]</scope>
    <source>
        <strain evidence="5">CGMCC 1.8860</strain>
    </source>
</reference>
<keyword evidence="5" id="KW-1185">Reference proteome</keyword>
<dbReference type="InterPro" id="IPR000182">
    <property type="entry name" value="GNAT_dom"/>
</dbReference>
<evidence type="ECO:0000256" key="2">
    <source>
        <dbReference type="ARBA" id="ARBA00023315"/>
    </source>
</evidence>
<feature type="domain" description="N-acetyltransferase" evidence="3">
    <location>
        <begin position="114"/>
        <end position="247"/>
    </location>
</feature>
<keyword evidence="1" id="KW-0808">Transferase</keyword>
<evidence type="ECO:0000259" key="3">
    <source>
        <dbReference type="PROSITE" id="PS51186"/>
    </source>
</evidence>
<sequence>MTSRIALFEAMTQSAWPALSTEVFDGWLLRFANGYTKRANSVTPLYAGALADADKLEYCERRFAEAGLPGIFKLTQEHAALDATLAQRGYAQIDISSVQTCDLTAQTPAHDTAVTLQANADTAWIDAFARLSNLSASQRHAAERMLAQYAAPTTFGVLEHMGEVVACGFAVRQHDYVLLFDICTDPAYRRQGFGRRLVTSLLAWGKERGATQGLLQVVASNEAAVQLYAGFGFVEQYCYWYRHRHCA</sequence>
<name>A0ABQ2PNW0_9NEIS</name>
<dbReference type="CDD" id="cd04301">
    <property type="entry name" value="NAT_SF"/>
    <property type="match status" value="1"/>
</dbReference>
<dbReference type="InterPro" id="IPR056935">
    <property type="entry name" value="Rv0428c-like_C"/>
</dbReference>